<dbReference type="InterPro" id="IPR025110">
    <property type="entry name" value="AMP-bd_C"/>
</dbReference>
<dbReference type="Gene3D" id="2.30.38.10">
    <property type="entry name" value="Luciferase, Domain 3"/>
    <property type="match status" value="1"/>
</dbReference>
<keyword evidence="3" id="KW-0597">Phosphoprotein</keyword>
<dbReference type="EMBL" id="CP118615">
    <property type="protein sequence ID" value="WDZ88126.1"/>
    <property type="molecule type" value="Genomic_DNA"/>
</dbReference>
<protein>
    <submittedName>
        <fullName evidence="6">Amino acid adenylation domain-containing protein</fullName>
    </submittedName>
</protein>
<dbReference type="Proteomes" id="UP001219605">
    <property type="component" value="Chromosome"/>
</dbReference>
<feature type="region of interest" description="Disordered" evidence="4">
    <location>
        <begin position="479"/>
        <end position="502"/>
    </location>
</feature>
<dbReference type="Pfam" id="PF00501">
    <property type="entry name" value="AMP-binding"/>
    <property type="match status" value="1"/>
</dbReference>
<proteinExistence type="predicted"/>
<dbReference type="RefSeq" id="WP_275035188.1">
    <property type="nucleotide sequence ID" value="NZ_CP118615.1"/>
</dbReference>
<feature type="domain" description="Carrier" evidence="5">
    <location>
        <begin position="992"/>
        <end position="1067"/>
    </location>
</feature>
<dbReference type="CDD" id="cd19531">
    <property type="entry name" value="LCL_NRPS-like"/>
    <property type="match status" value="1"/>
</dbReference>
<dbReference type="Gene3D" id="3.30.559.10">
    <property type="entry name" value="Chloramphenicol acetyltransferase-like domain"/>
    <property type="match status" value="1"/>
</dbReference>
<name>A0ABY7ZZ90_9ACTN</name>
<evidence type="ECO:0000256" key="1">
    <source>
        <dbReference type="ARBA" id="ARBA00001957"/>
    </source>
</evidence>
<dbReference type="PROSITE" id="PS00455">
    <property type="entry name" value="AMP_BINDING"/>
    <property type="match status" value="1"/>
</dbReference>
<gene>
    <name evidence="6" type="ORF">PVK37_21105</name>
</gene>
<dbReference type="Pfam" id="PF13193">
    <property type="entry name" value="AMP-binding_C"/>
    <property type="match status" value="1"/>
</dbReference>
<evidence type="ECO:0000256" key="2">
    <source>
        <dbReference type="ARBA" id="ARBA00022450"/>
    </source>
</evidence>
<dbReference type="Gene3D" id="1.10.1200.10">
    <property type="entry name" value="ACP-like"/>
    <property type="match status" value="1"/>
</dbReference>
<dbReference type="PROSITE" id="PS50075">
    <property type="entry name" value="CARRIER"/>
    <property type="match status" value="1"/>
</dbReference>
<evidence type="ECO:0000313" key="7">
    <source>
        <dbReference type="Proteomes" id="UP001219605"/>
    </source>
</evidence>
<dbReference type="InterPro" id="IPR045851">
    <property type="entry name" value="AMP-bd_C_sf"/>
</dbReference>
<dbReference type="PROSITE" id="PS00012">
    <property type="entry name" value="PHOSPHOPANTETHEINE"/>
    <property type="match status" value="1"/>
</dbReference>
<dbReference type="SMART" id="SM00823">
    <property type="entry name" value="PKS_PP"/>
    <property type="match status" value="1"/>
</dbReference>
<dbReference type="PANTHER" id="PTHR45527">
    <property type="entry name" value="NONRIBOSOMAL PEPTIDE SYNTHETASE"/>
    <property type="match status" value="1"/>
</dbReference>
<dbReference type="InterPro" id="IPR010071">
    <property type="entry name" value="AA_adenyl_dom"/>
</dbReference>
<sequence length="1099" mass="117094">MARLLAERARAPRRHPVSFGQQRLWFLDRFTGGGAVYNIPVAFEVRGPLDVAALRTALRAVVARHGALRTTFTEADGGPVQLVHPTGEPDLTERDLTGLPEADRDAEATRLVWELAGRSFDLTTGPLLRTLVVRTAPDRHHLAFCLHHIVSDAWSLGVLFRELAAGYGAALAGQPVRLPDLPTQYADFAVWQRERLAGDALRGQLDHWREHLRGAPALLSLPTDRPRPTHRAHRGAAHYFTVDADVTARLEEFARDAGATLYMVLLGGFQAVLSRHSGQDDIVVGTPVAGRDHPDLEPLIGFFVNTLPLRVSTAGSPSLRDLVHRVREATLGGLGNADVPFEKLVEELQPDRSLAHAPVFQVQFILQNAPYDGFRLAGCTATSLEVDSGSAKFDLTLVGERLPDGTLRLAFEYDTDLFDAATVDRLGRHLGILLTAAVTDPDRPLDRIPLLTGADRHRVLVGWNDTDRPLPANSVLDLLPTDATHSGPDGTGPGGAAAAATGPLVSGPDGQLDHAGLHHRAGRIAARLAAAGVTPDTPVGLCLDRGVEMLAAVLGVWRAGAGYLPLDPALPAERLRYMLADSGASVLVTRRAVVERLGDALDGTAITVLLLDDEHPDGPVEPPAVTPHPDSLAYLIYTSGSTGRPKGVAVPHRAVANLVAAFAADLDLNPADRFAAITTLSFDISVLELLVPLVRRIPLLVVGADETADGAALRRRLTAAGTTVLQATPATWRMLLAAGGVPAGVRLRITGGEALPRDLADALLTDGATLWNCYGPTETTVYSSGAPVPPAPAPVDLGGPVANTRLYLLDEAFQPVPVGVVGELYVGGTGVARGYHARPGLTADRFVPDPFGDRPGGRLYRTGDLARWRPDGRVEYLGRADHQVKVRGFRIELGEIEVALRDQDAVADAVVTTWTGSDGDTRLVGYAVPAAGVDPDTLWDRIRPALAGRLPEYMVPATLVPLAAFPLNANGKVDRAALPEPRWADASTDRVPPRDPVERLLADVWAEVLRVADVGVHDDFFRLGGHSLLGTQALSRVGAALEMEVPVRMLFQYPTVAALAGALRATEPAPGHVDAVAALRAEVADLSDEELRALLGGDA</sequence>
<accession>A0ABY7ZZ90</accession>
<keyword evidence="7" id="KW-1185">Reference proteome</keyword>
<evidence type="ECO:0000313" key="6">
    <source>
        <dbReference type="EMBL" id="WDZ88126.1"/>
    </source>
</evidence>
<dbReference type="SUPFAM" id="SSF47336">
    <property type="entry name" value="ACP-like"/>
    <property type="match status" value="1"/>
</dbReference>
<dbReference type="NCBIfam" id="TIGR01733">
    <property type="entry name" value="AA-adenyl-dom"/>
    <property type="match status" value="1"/>
</dbReference>
<dbReference type="InterPro" id="IPR009081">
    <property type="entry name" value="PP-bd_ACP"/>
</dbReference>
<organism evidence="6 7">
    <name type="scientific">Micromonospora cathayae</name>
    <dbReference type="NCBI Taxonomy" id="3028804"/>
    <lineage>
        <taxon>Bacteria</taxon>
        <taxon>Bacillati</taxon>
        <taxon>Actinomycetota</taxon>
        <taxon>Actinomycetes</taxon>
        <taxon>Micromonosporales</taxon>
        <taxon>Micromonosporaceae</taxon>
        <taxon>Micromonospora</taxon>
    </lineage>
</organism>
<dbReference type="Gene3D" id="3.30.559.30">
    <property type="entry name" value="Nonribosomal peptide synthetase, condensation domain"/>
    <property type="match status" value="1"/>
</dbReference>
<dbReference type="Pfam" id="PF00550">
    <property type="entry name" value="PP-binding"/>
    <property type="match status" value="1"/>
</dbReference>
<dbReference type="InterPro" id="IPR023213">
    <property type="entry name" value="CAT-like_dom_sf"/>
</dbReference>
<comment type="cofactor">
    <cofactor evidence="1">
        <name>pantetheine 4'-phosphate</name>
        <dbReference type="ChEBI" id="CHEBI:47942"/>
    </cofactor>
</comment>
<dbReference type="SUPFAM" id="SSF56801">
    <property type="entry name" value="Acetyl-CoA synthetase-like"/>
    <property type="match status" value="1"/>
</dbReference>
<dbReference type="InterPro" id="IPR036736">
    <property type="entry name" value="ACP-like_sf"/>
</dbReference>
<dbReference type="InterPro" id="IPR000873">
    <property type="entry name" value="AMP-dep_synth/lig_dom"/>
</dbReference>
<dbReference type="Pfam" id="PF00668">
    <property type="entry name" value="Condensation"/>
    <property type="match status" value="1"/>
</dbReference>
<dbReference type="SUPFAM" id="SSF52777">
    <property type="entry name" value="CoA-dependent acyltransferases"/>
    <property type="match status" value="2"/>
</dbReference>
<dbReference type="InterPro" id="IPR020806">
    <property type="entry name" value="PKS_PP-bd"/>
</dbReference>
<evidence type="ECO:0000259" key="5">
    <source>
        <dbReference type="PROSITE" id="PS50075"/>
    </source>
</evidence>
<evidence type="ECO:0000256" key="3">
    <source>
        <dbReference type="ARBA" id="ARBA00022553"/>
    </source>
</evidence>
<dbReference type="InterPro" id="IPR001242">
    <property type="entry name" value="Condensation_dom"/>
</dbReference>
<dbReference type="Gene3D" id="3.30.300.30">
    <property type="match status" value="1"/>
</dbReference>
<dbReference type="InterPro" id="IPR006162">
    <property type="entry name" value="Ppantetheine_attach_site"/>
</dbReference>
<dbReference type="InterPro" id="IPR020845">
    <property type="entry name" value="AMP-binding_CS"/>
</dbReference>
<reference evidence="6 7" key="1">
    <citation type="submission" date="2023-02" db="EMBL/GenBank/DDBJ databases">
        <authorList>
            <person name="Mo P."/>
        </authorList>
    </citation>
    <scope>NUCLEOTIDE SEQUENCE [LARGE SCALE GENOMIC DNA]</scope>
    <source>
        <strain evidence="6 7">HUAS 3</strain>
    </source>
</reference>
<keyword evidence="2" id="KW-0596">Phosphopantetheine</keyword>
<dbReference type="Gene3D" id="3.40.50.980">
    <property type="match status" value="2"/>
</dbReference>
<evidence type="ECO:0000256" key="4">
    <source>
        <dbReference type="SAM" id="MobiDB-lite"/>
    </source>
</evidence>
<dbReference type="PANTHER" id="PTHR45527:SF1">
    <property type="entry name" value="FATTY ACID SYNTHASE"/>
    <property type="match status" value="1"/>
</dbReference>